<evidence type="ECO:0000256" key="20">
    <source>
        <dbReference type="ARBA" id="ARBA00031469"/>
    </source>
</evidence>
<evidence type="ECO:0000256" key="5">
    <source>
        <dbReference type="ARBA" id="ARBA00010774"/>
    </source>
</evidence>
<evidence type="ECO:0000256" key="8">
    <source>
        <dbReference type="ARBA" id="ARBA00022614"/>
    </source>
</evidence>
<gene>
    <name evidence="23" type="ORF">MONBRDRAFT_32477</name>
</gene>
<comment type="subcellular location">
    <subcellularLocation>
        <location evidence="4">Cytoplasm</location>
    </subcellularLocation>
    <subcellularLocation>
        <location evidence="3">Nucleus</location>
    </subcellularLocation>
</comment>
<keyword evidence="14" id="KW-0460">Magnesium</keyword>
<dbReference type="GO" id="GO:0000175">
    <property type="term" value="F:3'-5'-RNA exonuclease activity"/>
    <property type="evidence" value="ECO:0000318"/>
    <property type="project" value="GO_Central"/>
</dbReference>
<dbReference type="eggNOG" id="KOG0620">
    <property type="taxonomic scope" value="Eukaryota"/>
</dbReference>
<dbReference type="Gene3D" id="3.80.10.10">
    <property type="entry name" value="Ribonuclease Inhibitor"/>
    <property type="match status" value="1"/>
</dbReference>
<keyword evidence="24" id="KW-1185">Reference proteome</keyword>
<evidence type="ECO:0000256" key="4">
    <source>
        <dbReference type="ARBA" id="ARBA00004496"/>
    </source>
</evidence>
<keyword evidence="12" id="KW-0378">Hydrolase</keyword>
<name>A9UZR6_MONBE</name>
<dbReference type="PROSITE" id="PS51450">
    <property type="entry name" value="LRR"/>
    <property type="match status" value="1"/>
</dbReference>
<evidence type="ECO:0000256" key="12">
    <source>
        <dbReference type="ARBA" id="ARBA00022801"/>
    </source>
</evidence>
<dbReference type="EMBL" id="CH991551">
    <property type="protein sequence ID" value="EDQ89277.1"/>
    <property type="molecule type" value="Genomic_DNA"/>
</dbReference>
<dbReference type="Proteomes" id="UP000001357">
    <property type="component" value="Unassembled WGS sequence"/>
</dbReference>
<keyword evidence="7" id="KW-0963">Cytoplasm</keyword>
<keyword evidence="10" id="KW-0479">Metal-binding</keyword>
<comment type="catalytic activity">
    <reaction evidence="1">
        <text>Exonucleolytic cleavage of poly(A) to 5'-AMP.</text>
        <dbReference type="EC" id="3.1.13.4"/>
    </reaction>
</comment>
<evidence type="ECO:0000256" key="18">
    <source>
        <dbReference type="ARBA" id="ARBA00023242"/>
    </source>
</evidence>
<evidence type="ECO:0000256" key="2">
    <source>
        <dbReference type="ARBA" id="ARBA00001946"/>
    </source>
</evidence>
<keyword evidence="17" id="KW-0804">Transcription</keyword>
<dbReference type="AlphaFoldDB" id="A9UZR6"/>
<evidence type="ECO:0000256" key="10">
    <source>
        <dbReference type="ARBA" id="ARBA00022723"/>
    </source>
</evidence>
<keyword evidence="15" id="KW-0694">RNA-binding</keyword>
<dbReference type="KEGG" id="mbr:MONBRDRAFT_32477"/>
<organism evidence="23 24">
    <name type="scientific">Monosiga brevicollis</name>
    <name type="common">Choanoflagellate</name>
    <dbReference type="NCBI Taxonomy" id="81824"/>
    <lineage>
        <taxon>Eukaryota</taxon>
        <taxon>Choanoflagellata</taxon>
        <taxon>Craspedida</taxon>
        <taxon>Salpingoecidae</taxon>
        <taxon>Monosiga</taxon>
    </lineage>
</organism>
<dbReference type="CDD" id="cd09097">
    <property type="entry name" value="Deadenylase_CCR4"/>
    <property type="match status" value="1"/>
</dbReference>
<evidence type="ECO:0000256" key="11">
    <source>
        <dbReference type="ARBA" id="ARBA00022737"/>
    </source>
</evidence>
<dbReference type="PANTHER" id="PTHR12121">
    <property type="entry name" value="CARBON CATABOLITE REPRESSOR PROTEIN 4"/>
    <property type="match status" value="1"/>
</dbReference>
<keyword evidence="13" id="KW-0269">Exonuclease</keyword>
<protein>
    <recommendedName>
        <fullName evidence="6">poly(A)-specific ribonuclease</fullName>
        <ecNumber evidence="6">3.1.13.4</ecNumber>
    </recommendedName>
    <alternativeName>
        <fullName evidence="19">Carbon catabolite repressor protein 4</fullName>
    </alternativeName>
    <alternativeName>
        <fullName evidence="20">Cytoplasmic deadenylase</fullName>
    </alternativeName>
    <alternativeName>
        <fullName evidence="21">Glucose-repressible alcohol dehydrogenase transcriptional effector</fullName>
    </alternativeName>
</protein>
<dbReference type="GO" id="GO:0005634">
    <property type="term" value="C:nucleus"/>
    <property type="evidence" value="ECO:0007669"/>
    <property type="project" value="UniProtKB-SubCell"/>
</dbReference>
<dbReference type="Pfam" id="PF13855">
    <property type="entry name" value="LRR_8"/>
    <property type="match status" value="1"/>
</dbReference>
<dbReference type="InParanoid" id="A9UZR6"/>
<evidence type="ECO:0000259" key="22">
    <source>
        <dbReference type="Pfam" id="PF03372"/>
    </source>
</evidence>
<keyword evidence="16" id="KW-0805">Transcription regulation</keyword>
<reference evidence="23 24" key="1">
    <citation type="journal article" date="2008" name="Nature">
        <title>The genome of the choanoflagellate Monosiga brevicollis and the origin of metazoans.</title>
        <authorList>
            <consortium name="JGI Sequencing"/>
            <person name="King N."/>
            <person name="Westbrook M.J."/>
            <person name="Young S.L."/>
            <person name="Kuo A."/>
            <person name="Abedin M."/>
            <person name="Chapman J."/>
            <person name="Fairclough S."/>
            <person name="Hellsten U."/>
            <person name="Isogai Y."/>
            <person name="Letunic I."/>
            <person name="Marr M."/>
            <person name="Pincus D."/>
            <person name="Putnam N."/>
            <person name="Rokas A."/>
            <person name="Wright K.J."/>
            <person name="Zuzow R."/>
            <person name="Dirks W."/>
            <person name="Good M."/>
            <person name="Goodstein D."/>
            <person name="Lemons D."/>
            <person name="Li W."/>
            <person name="Lyons J.B."/>
            <person name="Morris A."/>
            <person name="Nichols S."/>
            <person name="Richter D.J."/>
            <person name="Salamov A."/>
            <person name="Bork P."/>
            <person name="Lim W.A."/>
            <person name="Manning G."/>
            <person name="Miller W.T."/>
            <person name="McGinnis W."/>
            <person name="Shapiro H."/>
            <person name="Tjian R."/>
            <person name="Grigoriev I.V."/>
            <person name="Rokhsar D."/>
        </authorList>
    </citation>
    <scope>NUCLEOTIDE SEQUENCE [LARGE SCALE GENOMIC DNA]</scope>
    <source>
        <strain evidence="24">MX1 / ATCC 50154</strain>
    </source>
</reference>
<sequence>MMSMMPLPIDKLSVQFADDDQDEADAWSGLDLSGKTLSSLGQGLFRMTYITHLYIAQNDLEFLPAAIAGLVNLRVLDASYNKLRALPPEMHKLKELRELKLDGNLLPKLPFELGRLYQLQQLSLGGNPLTEPIRSYAAEGTDTLLSHLLDNAPSKSSARAIPPLVALTPPQRNWIFPATMPQDMGELPKDTVTSFCYNILCEKYATRQVYRYCPSWALEWNYRKQQILKDILQYSSDIICLQEVASGQFYSYFQHKLRERDYQGLYHPKSRVRTMSDADRQTVDGCAIFFHVSKFKLVKEHCIEFERSATRYASGCADMLNRVMIKDNIALCALLERQSTGEKFFVCNLHLTWDPKFRDVKVIQTVLALREIENFLKEHNCPNIPVMIMGDFNSMHDSGVYELMENGKYCVQPLMGEDWGYDYSKFIESVGLHHNLKLRSAYGNELPYSNYTPTFVGIIDYIWYSAERLIPSALLGPVEEAYIQEHVDGCPNPHFASDHLALSAEFRINKSGE</sequence>
<evidence type="ECO:0000256" key="3">
    <source>
        <dbReference type="ARBA" id="ARBA00004123"/>
    </source>
</evidence>
<keyword evidence="11" id="KW-0677">Repeat</keyword>
<dbReference type="InterPro" id="IPR001611">
    <property type="entry name" value="Leu-rich_rpt"/>
</dbReference>
<dbReference type="PANTHER" id="PTHR12121:SF100">
    <property type="entry name" value="POLY(A)-SPECIFIC RIBONUCLEASE"/>
    <property type="match status" value="1"/>
</dbReference>
<dbReference type="SUPFAM" id="SSF56219">
    <property type="entry name" value="DNase I-like"/>
    <property type="match status" value="1"/>
</dbReference>
<evidence type="ECO:0000256" key="19">
    <source>
        <dbReference type="ARBA" id="ARBA00030493"/>
    </source>
</evidence>
<dbReference type="SMART" id="SM00369">
    <property type="entry name" value="LRR_TYP"/>
    <property type="match status" value="2"/>
</dbReference>
<dbReference type="InterPro" id="IPR050410">
    <property type="entry name" value="CCR4/nocturin_mRNA_transcr"/>
</dbReference>
<dbReference type="GO" id="GO:0046872">
    <property type="term" value="F:metal ion binding"/>
    <property type="evidence" value="ECO:0007669"/>
    <property type="project" value="UniProtKB-KW"/>
</dbReference>
<evidence type="ECO:0000256" key="7">
    <source>
        <dbReference type="ARBA" id="ARBA00022490"/>
    </source>
</evidence>
<evidence type="ECO:0000313" key="23">
    <source>
        <dbReference type="EMBL" id="EDQ89277.1"/>
    </source>
</evidence>
<dbReference type="FunCoup" id="A9UZR6">
    <property type="interactions" value="1685"/>
</dbReference>
<evidence type="ECO:0000256" key="17">
    <source>
        <dbReference type="ARBA" id="ARBA00023163"/>
    </source>
</evidence>
<dbReference type="InterPro" id="IPR003591">
    <property type="entry name" value="Leu-rich_rpt_typical-subtyp"/>
</dbReference>
<dbReference type="GO" id="GO:0003723">
    <property type="term" value="F:RNA binding"/>
    <property type="evidence" value="ECO:0007669"/>
    <property type="project" value="UniProtKB-KW"/>
</dbReference>
<evidence type="ECO:0000256" key="1">
    <source>
        <dbReference type="ARBA" id="ARBA00001663"/>
    </source>
</evidence>
<dbReference type="GO" id="GO:0005737">
    <property type="term" value="C:cytoplasm"/>
    <property type="evidence" value="ECO:0007669"/>
    <property type="project" value="UniProtKB-SubCell"/>
</dbReference>
<evidence type="ECO:0000256" key="16">
    <source>
        <dbReference type="ARBA" id="ARBA00023015"/>
    </source>
</evidence>
<keyword evidence="18" id="KW-0539">Nucleus</keyword>
<evidence type="ECO:0000256" key="6">
    <source>
        <dbReference type="ARBA" id="ARBA00012161"/>
    </source>
</evidence>
<evidence type="ECO:0000256" key="9">
    <source>
        <dbReference type="ARBA" id="ARBA00022722"/>
    </source>
</evidence>
<dbReference type="Gene3D" id="3.60.10.10">
    <property type="entry name" value="Endonuclease/exonuclease/phosphatase"/>
    <property type="match status" value="1"/>
</dbReference>
<dbReference type="OMA" id="EHRMVAP"/>
<dbReference type="GO" id="GO:0004535">
    <property type="term" value="F:poly(A)-specific ribonuclease activity"/>
    <property type="evidence" value="ECO:0007669"/>
    <property type="project" value="UniProtKB-EC"/>
</dbReference>
<comment type="similarity">
    <text evidence="5">Belongs to the CCR4/nocturin family.</text>
</comment>
<evidence type="ECO:0000256" key="13">
    <source>
        <dbReference type="ARBA" id="ARBA00022839"/>
    </source>
</evidence>
<evidence type="ECO:0000256" key="14">
    <source>
        <dbReference type="ARBA" id="ARBA00022842"/>
    </source>
</evidence>
<proteinExistence type="inferred from homology"/>
<dbReference type="EC" id="3.1.13.4" evidence="6"/>
<dbReference type="InterPro" id="IPR005135">
    <property type="entry name" value="Endo/exonuclease/phosphatase"/>
</dbReference>
<dbReference type="InterPro" id="IPR036691">
    <property type="entry name" value="Endo/exonu/phosph_ase_sf"/>
</dbReference>
<dbReference type="SUPFAM" id="SSF52075">
    <property type="entry name" value="Outer arm dynein light chain 1"/>
    <property type="match status" value="1"/>
</dbReference>
<accession>A9UZR6</accession>
<dbReference type="InterPro" id="IPR032675">
    <property type="entry name" value="LRR_dom_sf"/>
</dbReference>
<dbReference type="STRING" id="81824.A9UZR6"/>
<comment type="cofactor">
    <cofactor evidence="2">
        <name>Mg(2+)</name>
        <dbReference type="ChEBI" id="CHEBI:18420"/>
    </cofactor>
</comment>
<dbReference type="RefSeq" id="XP_001745853.1">
    <property type="nucleotide sequence ID" value="XM_001745801.1"/>
</dbReference>
<dbReference type="Pfam" id="PF03372">
    <property type="entry name" value="Exo_endo_phos"/>
    <property type="match status" value="1"/>
</dbReference>
<evidence type="ECO:0000313" key="24">
    <source>
        <dbReference type="Proteomes" id="UP000001357"/>
    </source>
</evidence>
<keyword evidence="8" id="KW-0433">Leucine-rich repeat</keyword>
<feature type="domain" description="Endonuclease/exonuclease/phosphatase" evidence="22">
    <location>
        <begin position="197"/>
        <end position="499"/>
    </location>
</feature>
<dbReference type="GeneID" id="5891166"/>
<evidence type="ECO:0000256" key="21">
    <source>
        <dbReference type="ARBA" id="ARBA00033317"/>
    </source>
</evidence>
<keyword evidence="9" id="KW-0540">Nuclease</keyword>
<evidence type="ECO:0000256" key="15">
    <source>
        <dbReference type="ARBA" id="ARBA00022884"/>
    </source>
</evidence>